<protein>
    <submittedName>
        <fullName evidence="1">Uncharacterized protein</fullName>
    </submittedName>
</protein>
<proteinExistence type="predicted"/>
<dbReference type="EMBL" id="CAKXZT010000131">
    <property type="protein sequence ID" value="CAH2403098.1"/>
    <property type="molecule type" value="Genomic_DNA"/>
</dbReference>
<dbReference type="Proteomes" id="UP001153050">
    <property type="component" value="Unassembled WGS sequence"/>
</dbReference>
<sequence length="113" mass="12342">MQPSAPCFIRVAIADEGPILEFRLLLGAVCTGLHSGPHIARGSCIILLRTAISFNQRLALLVFHSVGYNVPKREAYYIFLKSSSRSSRRDLPMAKAGAPCVLRRAGKSRAAYP</sequence>
<accession>A0ABN8K0U4</accession>
<reference evidence="1 2" key="1">
    <citation type="submission" date="2022-03" db="EMBL/GenBank/DDBJ databases">
        <authorList>
            <person name="Brunel B."/>
        </authorList>
    </citation>
    <scope>NUCLEOTIDE SEQUENCE [LARGE SCALE GENOMIC DNA]</scope>
    <source>
        <strain evidence="1">STM5069sample</strain>
    </source>
</reference>
<comment type="caution">
    <text evidence="1">The sequence shown here is derived from an EMBL/GenBank/DDBJ whole genome shotgun (WGS) entry which is preliminary data.</text>
</comment>
<gene>
    <name evidence="1" type="ORF">MES5069_360154</name>
</gene>
<evidence type="ECO:0000313" key="1">
    <source>
        <dbReference type="EMBL" id="CAH2403098.1"/>
    </source>
</evidence>
<evidence type="ECO:0000313" key="2">
    <source>
        <dbReference type="Proteomes" id="UP001153050"/>
    </source>
</evidence>
<organism evidence="1 2">
    <name type="scientific">Mesorhizobium escarrei</name>
    <dbReference type="NCBI Taxonomy" id="666018"/>
    <lineage>
        <taxon>Bacteria</taxon>
        <taxon>Pseudomonadati</taxon>
        <taxon>Pseudomonadota</taxon>
        <taxon>Alphaproteobacteria</taxon>
        <taxon>Hyphomicrobiales</taxon>
        <taxon>Phyllobacteriaceae</taxon>
        <taxon>Mesorhizobium</taxon>
    </lineage>
</organism>
<keyword evidence="2" id="KW-1185">Reference proteome</keyword>
<name>A0ABN8K0U4_9HYPH</name>